<dbReference type="EMBL" id="PDCP01000007">
    <property type="protein sequence ID" value="PEG41232.1"/>
    <property type="molecule type" value="Genomic_DNA"/>
</dbReference>
<evidence type="ECO:0000313" key="2">
    <source>
        <dbReference type="EMBL" id="GFG55397.1"/>
    </source>
</evidence>
<feature type="domain" description="AB hydrolase-1" evidence="1">
    <location>
        <begin position="7"/>
        <end position="237"/>
    </location>
</feature>
<dbReference type="InterPro" id="IPR000073">
    <property type="entry name" value="AB_hydrolase_1"/>
</dbReference>
<evidence type="ECO:0000313" key="4">
    <source>
        <dbReference type="Proteomes" id="UP000220914"/>
    </source>
</evidence>
<evidence type="ECO:0000313" key="3">
    <source>
        <dbReference type="EMBL" id="PEG41232.1"/>
    </source>
</evidence>
<accession>A0A2A7NAT2</accession>
<protein>
    <submittedName>
        <fullName evidence="3">Alpha/beta hydrolase</fullName>
    </submittedName>
</protein>
<dbReference type="AlphaFoldDB" id="A0A2A7NAT2"/>
<dbReference type="GO" id="GO:0016787">
    <property type="term" value="F:hydrolase activity"/>
    <property type="evidence" value="ECO:0007669"/>
    <property type="project" value="UniProtKB-KW"/>
</dbReference>
<dbReference type="InterPro" id="IPR029058">
    <property type="entry name" value="AB_hydrolase_fold"/>
</dbReference>
<reference evidence="2 5" key="2">
    <citation type="journal article" date="2019" name="Emerg. Microbes Infect.">
        <title>Comprehensive subspecies identification of 175 nontuberculous mycobacteria species based on 7547 genomic profiles.</title>
        <authorList>
            <person name="Matsumoto Y."/>
            <person name="Kinjo T."/>
            <person name="Motooka D."/>
            <person name="Nabeya D."/>
            <person name="Jung N."/>
            <person name="Uechi K."/>
            <person name="Horii T."/>
            <person name="Iida T."/>
            <person name="Fujita J."/>
            <person name="Nakamura S."/>
        </authorList>
    </citation>
    <scope>NUCLEOTIDE SEQUENCE [LARGE SCALE GENOMIC DNA]</scope>
    <source>
        <strain evidence="2 5">JCM 6377</strain>
    </source>
</reference>
<keyword evidence="3" id="KW-0378">Hydrolase</keyword>
<reference evidence="3 4" key="1">
    <citation type="submission" date="2017-10" db="EMBL/GenBank/DDBJ databases">
        <title>The new phylogeny of genus Mycobacterium.</title>
        <authorList>
            <person name="Tortoli E."/>
            <person name="Trovato A."/>
            <person name="Cirillo D.M."/>
        </authorList>
    </citation>
    <scope>NUCLEOTIDE SEQUENCE [LARGE SCALE GENOMIC DNA]</scope>
    <source>
        <strain evidence="3 4">CCUG37673</strain>
    </source>
</reference>
<evidence type="ECO:0000313" key="5">
    <source>
        <dbReference type="Proteomes" id="UP000465302"/>
    </source>
</evidence>
<dbReference type="Gene3D" id="3.40.50.1820">
    <property type="entry name" value="alpha/beta hydrolase"/>
    <property type="match status" value="1"/>
</dbReference>
<dbReference type="Proteomes" id="UP000220914">
    <property type="component" value="Unassembled WGS sequence"/>
</dbReference>
<name>A0A2A7NAT2_MYCAG</name>
<dbReference type="Proteomes" id="UP000465302">
    <property type="component" value="Unassembled WGS sequence"/>
</dbReference>
<reference evidence="2" key="3">
    <citation type="submission" date="2020-02" db="EMBL/GenBank/DDBJ databases">
        <authorList>
            <person name="Matsumoto Y."/>
            <person name="Motooka D."/>
            <person name="Nakamura S."/>
        </authorList>
    </citation>
    <scope>NUCLEOTIDE SEQUENCE</scope>
    <source>
        <strain evidence="2">JCM 6377</strain>
    </source>
</reference>
<comment type="caution">
    <text evidence="3">The sequence shown here is derived from an EMBL/GenBank/DDBJ whole genome shotgun (WGS) entry which is preliminary data.</text>
</comment>
<dbReference type="Pfam" id="PF12697">
    <property type="entry name" value="Abhydrolase_6"/>
    <property type="match status" value="1"/>
</dbReference>
<dbReference type="EMBL" id="BLKS01000004">
    <property type="protein sequence ID" value="GFG55397.1"/>
    <property type="molecule type" value="Genomic_DNA"/>
</dbReference>
<dbReference type="SUPFAM" id="SSF53474">
    <property type="entry name" value="alpha/beta-Hydrolases"/>
    <property type="match status" value="1"/>
</dbReference>
<organism evidence="3 4">
    <name type="scientific">Mycolicibacterium agri</name>
    <name type="common">Mycobacterium agri</name>
    <dbReference type="NCBI Taxonomy" id="36811"/>
    <lineage>
        <taxon>Bacteria</taxon>
        <taxon>Bacillati</taxon>
        <taxon>Actinomycetota</taxon>
        <taxon>Actinomycetes</taxon>
        <taxon>Mycobacteriales</taxon>
        <taxon>Mycobacteriaceae</taxon>
        <taxon>Mycolicibacterium</taxon>
    </lineage>
</organism>
<dbReference type="PANTHER" id="PTHR43194">
    <property type="entry name" value="HYDROLASE ALPHA/BETA FOLD FAMILY"/>
    <property type="match status" value="1"/>
</dbReference>
<keyword evidence="4" id="KW-1185">Reference proteome</keyword>
<dbReference type="RefSeq" id="WP_097939048.1">
    <property type="nucleotide sequence ID" value="NZ_BLKS01000004.1"/>
</dbReference>
<sequence>MTTPRHVVLIHGTWSHGDTLGDARREFEARGFSVHTPTLRYHDLPRHQGAPKVASVSVRDYADDIVGLVESLDSPPLLVGHSLGGLIAQLVAARASHAGLVAATPAPAAGIFAAYPGTLRVFGAHYVQWRPWAKPLYPTSWKLFRRRITNTTDEDLARELFAEMVPDSGRVYCEMPFWFLDRAKATKVDFAAITTPVLAVGAERDRLVHRRVARATAKRYANGEYVEIPASDHLVFHGRALPLTMARIDEWMSRRQVLT</sequence>
<gene>
    <name evidence="3" type="ORF">CQY20_05815</name>
    <name evidence="2" type="ORF">MAGR_68380</name>
</gene>
<proteinExistence type="predicted"/>
<dbReference type="OrthoDB" id="3810256at2"/>
<evidence type="ECO:0000259" key="1">
    <source>
        <dbReference type="Pfam" id="PF12697"/>
    </source>
</evidence>
<dbReference type="InterPro" id="IPR050228">
    <property type="entry name" value="Carboxylesterase_BioH"/>
</dbReference>
<dbReference type="PANTHER" id="PTHR43194:SF2">
    <property type="entry name" value="PEROXISOMAL MEMBRANE PROTEIN LPX1"/>
    <property type="match status" value="1"/>
</dbReference>